<dbReference type="Proteomes" id="UP000263273">
    <property type="component" value="Unassembled WGS sequence"/>
</dbReference>
<dbReference type="AlphaFoldDB" id="A0A354YYG1"/>
<name>A0A354YYG1_9FIRM</name>
<gene>
    <name evidence="1" type="ORF">DDZ44_09965</name>
</gene>
<reference evidence="1 2" key="1">
    <citation type="journal article" date="2018" name="Nat. Biotechnol.">
        <title>A standardized bacterial taxonomy based on genome phylogeny substantially revises the tree of life.</title>
        <authorList>
            <person name="Parks D.H."/>
            <person name="Chuvochina M."/>
            <person name="Waite D.W."/>
            <person name="Rinke C."/>
            <person name="Skarshewski A."/>
            <person name="Chaumeil P.A."/>
            <person name="Hugenholtz P."/>
        </authorList>
    </citation>
    <scope>NUCLEOTIDE SEQUENCE [LARGE SCALE GENOMIC DNA]</scope>
    <source>
        <strain evidence="1">UBA10948</strain>
    </source>
</reference>
<comment type="caution">
    <text evidence="1">The sequence shown here is derived from an EMBL/GenBank/DDBJ whole genome shotgun (WGS) entry which is preliminary data.</text>
</comment>
<evidence type="ECO:0000313" key="2">
    <source>
        <dbReference type="Proteomes" id="UP000263273"/>
    </source>
</evidence>
<accession>A0A354YYG1</accession>
<feature type="non-terminal residue" evidence="1">
    <location>
        <position position="1"/>
    </location>
</feature>
<sequence>SREWLLTEFFTSIGQRKKNERIKPDWNAVIGGKGRCKVGTRKYRKDSNSEEYVYNDIKKFYEPETKTQYKAGVF</sequence>
<proteinExistence type="predicted"/>
<evidence type="ECO:0000313" key="1">
    <source>
        <dbReference type="EMBL" id="HBK54249.1"/>
    </source>
</evidence>
<organism evidence="1 2">
    <name type="scientific">Syntrophomonas wolfei</name>
    <dbReference type="NCBI Taxonomy" id="863"/>
    <lineage>
        <taxon>Bacteria</taxon>
        <taxon>Bacillati</taxon>
        <taxon>Bacillota</taxon>
        <taxon>Clostridia</taxon>
        <taxon>Eubacteriales</taxon>
        <taxon>Syntrophomonadaceae</taxon>
        <taxon>Syntrophomonas</taxon>
    </lineage>
</organism>
<protein>
    <submittedName>
        <fullName evidence="1">DUF669 domain-containing protein</fullName>
    </submittedName>
</protein>
<dbReference type="EMBL" id="DNZF01000215">
    <property type="protein sequence ID" value="HBK54249.1"/>
    <property type="molecule type" value="Genomic_DNA"/>
</dbReference>